<accession>A0A183G1B1</accession>
<name>A0A183G1B1_HELPZ</name>
<evidence type="ECO:0000313" key="1">
    <source>
        <dbReference type="EMBL" id="VDP01375.1"/>
    </source>
</evidence>
<dbReference type="WBParaSite" id="HPBE_0001496201-mRNA-1">
    <property type="protein sequence ID" value="HPBE_0001496201-mRNA-1"/>
    <property type="gene ID" value="HPBE_0001496201"/>
</dbReference>
<accession>A0A3P8B2T2</accession>
<dbReference type="AlphaFoldDB" id="A0A183G1B1"/>
<gene>
    <name evidence="1" type="ORF">HPBE_LOCUS14963</name>
</gene>
<dbReference type="EMBL" id="UZAH01028627">
    <property type="protein sequence ID" value="VDP01375.1"/>
    <property type="molecule type" value="Genomic_DNA"/>
</dbReference>
<dbReference type="OrthoDB" id="410104at2759"/>
<protein>
    <submittedName>
        <fullName evidence="3">Reverse transcriptase domain-containing protein</fullName>
    </submittedName>
</protein>
<keyword evidence="2" id="KW-1185">Reference proteome</keyword>
<proteinExistence type="predicted"/>
<reference evidence="1 2" key="1">
    <citation type="submission" date="2018-11" db="EMBL/GenBank/DDBJ databases">
        <authorList>
            <consortium name="Pathogen Informatics"/>
        </authorList>
    </citation>
    <scope>NUCLEOTIDE SEQUENCE [LARGE SCALE GENOMIC DNA]</scope>
</reference>
<organism evidence="2 3">
    <name type="scientific">Heligmosomoides polygyrus</name>
    <name type="common">Parasitic roundworm</name>
    <dbReference type="NCBI Taxonomy" id="6339"/>
    <lineage>
        <taxon>Eukaryota</taxon>
        <taxon>Metazoa</taxon>
        <taxon>Ecdysozoa</taxon>
        <taxon>Nematoda</taxon>
        <taxon>Chromadorea</taxon>
        <taxon>Rhabditida</taxon>
        <taxon>Rhabditina</taxon>
        <taxon>Rhabditomorpha</taxon>
        <taxon>Strongyloidea</taxon>
        <taxon>Heligmosomidae</taxon>
        <taxon>Heligmosomoides</taxon>
    </lineage>
</organism>
<evidence type="ECO:0000313" key="3">
    <source>
        <dbReference type="WBParaSite" id="HPBE_0001496201-mRNA-1"/>
    </source>
</evidence>
<evidence type="ECO:0000313" key="2">
    <source>
        <dbReference type="Proteomes" id="UP000050761"/>
    </source>
</evidence>
<sequence>MDMYEGSKAAIRTSHGMTRKIAITVRAHRGSALSPIILYADDMARQIEGAESQAPASNGLRLNVKKTIGGGD</sequence>
<reference evidence="3" key="2">
    <citation type="submission" date="2019-09" db="UniProtKB">
        <authorList>
            <consortium name="WormBaseParasite"/>
        </authorList>
    </citation>
    <scope>IDENTIFICATION</scope>
</reference>
<dbReference type="Proteomes" id="UP000050761">
    <property type="component" value="Unassembled WGS sequence"/>
</dbReference>